<dbReference type="GO" id="GO:0003677">
    <property type="term" value="F:DNA binding"/>
    <property type="evidence" value="ECO:0007669"/>
    <property type="project" value="InterPro"/>
</dbReference>
<dbReference type="NCBIfam" id="TIGR02937">
    <property type="entry name" value="sigma70-ECF"/>
    <property type="match status" value="1"/>
</dbReference>
<accession>A0A413IL24</accession>
<dbReference type="GO" id="GO:0006352">
    <property type="term" value="P:DNA-templated transcription initiation"/>
    <property type="evidence" value="ECO:0007669"/>
    <property type="project" value="InterPro"/>
</dbReference>
<dbReference type="InterPro" id="IPR013324">
    <property type="entry name" value="RNA_pol_sigma_r3/r4-like"/>
</dbReference>
<dbReference type="InterPro" id="IPR014284">
    <property type="entry name" value="RNA_pol_sigma-70_dom"/>
</dbReference>
<gene>
    <name evidence="6" type="ORF">DXA50_13160</name>
</gene>
<dbReference type="OrthoDB" id="1119198at2"/>
<keyword evidence="3" id="KW-0731">Sigma factor</keyword>
<dbReference type="InterPro" id="IPR036388">
    <property type="entry name" value="WH-like_DNA-bd_sf"/>
</dbReference>
<evidence type="ECO:0000256" key="4">
    <source>
        <dbReference type="ARBA" id="ARBA00023163"/>
    </source>
</evidence>
<protein>
    <submittedName>
        <fullName evidence="6">RNA polymerase sigma-70 factor</fullName>
    </submittedName>
</protein>
<dbReference type="PRINTS" id="PR00038">
    <property type="entry name" value="HTHLUXR"/>
</dbReference>
<dbReference type="SUPFAM" id="SSF88946">
    <property type="entry name" value="Sigma2 domain of RNA polymerase sigma factors"/>
    <property type="match status" value="1"/>
</dbReference>
<dbReference type="InterPro" id="IPR013249">
    <property type="entry name" value="RNA_pol_sigma70_r4_t2"/>
</dbReference>
<dbReference type="InterPro" id="IPR007627">
    <property type="entry name" value="RNA_pol_sigma70_r2"/>
</dbReference>
<proteinExistence type="inferred from homology"/>
<dbReference type="InterPro" id="IPR014327">
    <property type="entry name" value="RNA_pol_sigma70_bacteroid"/>
</dbReference>
<dbReference type="RefSeq" id="WP_117775284.1">
    <property type="nucleotide sequence ID" value="NZ_DBFCAO010000073.1"/>
</dbReference>
<comment type="caution">
    <text evidence="6">The sequence shown here is derived from an EMBL/GenBank/DDBJ whole genome shotgun (WGS) entry which is preliminary data.</text>
</comment>
<organism evidence="6 7">
    <name type="scientific">Butyricimonas virosa</name>
    <dbReference type="NCBI Taxonomy" id="544645"/>
    <lineage>
        <taxon>Bacteria</taxon>
        <taxon>Pseudomonadati</taxon>
        <taxon>Bacteroidota</taxon>
        <taxon>Bacteroidia</taxon>
        <taxon>Bacteroidales</taxon>
        <taxon>Odoribacteraceae</taxon>
        <taxon>Butyricimonas</taxon>
    </lineage>
</organism>
<dbReference type="Gene3D" id="1.10.1740.10">
    <property type="match status" value="1"/>
</dbReference>
<keyword evidence="4" id="KW-0804">Transcription</keyword>
<dbReference type="InterPro" id="IPR000792">
    <property type="entry name" value="Tscrpt_reg_LuxR_C"/>
</dbReference>
<dbReference type="PANTHER" id="PTHR43133">
    <property type="entry name" value="RNA POLYMERASE ECF-TYPE SIGMA FACTO"/>
    <property type="match status" value="1"/>
</dbReference>
<reference evidence="6 7" key="1">
    <citation type="submission" date="2018-08" db="EMBL/GenBank/DDBJ databases">
        <title>A genome reference for cultivated species of the human gut microbiota.</title>
        <authorList>
            <person name="Zou Y."/>
            <person name="Xue W."/>
            <person name="Luo G."/>
        </authorList>
    </citation>
    <scope>NUCLEOTIDE SEQUENCE [LARGE SCALE GENOMIC DNA]</scope>
    <source>
        <strain evidence="6 7">OF02-7</strain>
    </source>
</reference>
<dbReference type="Proteomes" id="UP000286063">
    <property type="component" value="Unassembled WGS sequence"/>
</dbReference>
<keyword evidence="2" id="KW-0805">Transcription regulation</keyword>
<dbReference type="NCBIfam" id="TIGR02985">
    <property type="entry name" value="Sig70_bacteroi1"/>
    <property type="match status" value="1"/>
</dbReference>
<sequence>MEMKQNIVSDIKRGSLPAFKEFFDDYYIMLCVFAARYLKDDEQCKDVAQEALAGYWERREDFDDIYKVKGYLYTVTRNSCLNILRHAKVSQDYQKNYEDELESESAFEDHVIEQETYLLVQNAVDKLPPQMRRIIRYSLEGLNNPQIAKEMGIGEGTVKSLKQTAYRKLKDQLKEYFYLLLFL</sequence>
<dbReference type="GO" id="GO:0016987">
    <property type="term" value="F:sigma factor activity"/>
    <property type="evidence" value="ECO:0007669"/>
    <property type="project" value="UniProtKB-KW"/>
</dbReference>
<evidence type="ECO:0000256" key="2">
    <source>
        <dbReference type="ARBA" id="ARBA00023015"/>
    </source>
</evidence>
<evidence type="ECO:0000259" key="5">
    <source>
        <dbReference type="SMART" id="SM00421"/>
    </source>
</evidence>
<dbReference type="EMBL" id="QSCR01000025">
    <property type="protein sequence ID" value="RGY15173.1"/>
    <property type="molecule type" value="Genomic_DNA"/>
</dbReference>
<dbReference type="Gene3D" id="1.10.10.10">
    <property type="entry name" value="Winged helix-like DNA-binding domain superfamily/Winged helix DNA-binding domain"/>
    <property type="match status" value="1"/>
</dbReference>
<evidence type="ECO:0000256" key="1">
    <source>
        <dbReference type="ARBA" id="ARBA00010641"/>
    </source>
</evidence>
<dbReference type="SMART" id="SM00421">
    <property type="entry name" value="HTH_LUXR"/>
    <property type="match status" value="1"/>
</dbReference>
<dbReference type="AlphaFoldDB" id="A0A413IL24"/>
<dbReference type="Pfam" id="PF04542">
    <property type="entry name" value="Sigma70_r2"/>
    <property type="match status" value="1"/>
</dbReference>
<comment type="similarity">
    <text evidence="1">Belongs to the sigma-70 factor family. ECF subfamily.</text>
</comment>
<dbReference type="InterPro" id="IPR013325">
    <property type="entry name" value="RNA_pol_sigma_r2"/>
</dbReference>
<evidence type="ECO:0000313" key="7">
    <source>
        <dbReference type="Proteomes" id="UP000286063"/>
    </source>
</evidence>
<dbReference type="InterPro" id="IPR039425">
    <property type="entry name" value="RNA_pol_sigma-70-like"/>
</dbReference>
<dbReference type="CDD" id="cd06171">
    <property type="entry name" value="Sigma70_r4"/>
    <property type="match status" value="1"/>
</dbReference>
<dbReference type="Pfam" id="PF08281">
    <property type="entry name" value="Sigma70_r4_2"/>
    <property type="match status" value="1"/>
</dbReference>
<dbReference type="SUPFAM" id="SSF88659">
    <property type="entry name" value="Sigma3 and sigma4 domains of RNA polymerase sigma factors"/>
    <property type="match status" value="1"/>
</dbReference>
<dbReference type="PANTHER" id="PTHR43133:SF46">
    <property type="entry name" value="RNA POLYMERASE SIGMA-70 FACTOR ECF SUBFAMILY"/>
    <property type="match status" value="1"/>
</dbReference>
<evidence type="ECO:0000256" key="3">
    <source>
        <dbReference type="ARBA" id="ARBA00023082"/>
    </source>
</evidence>
<evidence type="ECO:0000313" key="6">
    <source>
        <dbReference type="EMBL" id="RGY15173.1"/>
    </source>
</evidence>
<feature type="domain" description="HTH luxR-type" evidence="5">
    <location>
        <begin position="124"/>
        <end position="181"/>
    </location>
</feature>
<name>A0A413IL24_9BACT</name>